<proteinExistence type="predicted"/>
<gene>
    <name evidence="2" type="ORF">HELGO_WM38312</name>
</gene>
<organism evidence="2">
    <name type="scientific">uncultured Thiotrichaceae bacterium</name>
    <dbReference type="NCBI Taxonomy" id="298394"/>
    <lineage>
        <taxon>Bacteria</taxon>
        <taxon>Pseudomonadati</taxon>
        <taxon>Pseudomonadota</taxon>
        <taxon>Gammaproteobacteria</taxon>
        <taxon>Thiotrichales</taxon>
        <taxon>Thiotrichaceae</taxon>
        <taxon>environmental samples</taxon>
    </lineage>
</organism>
<dbReference type="EMBL" id="CACVAY010000060">
    <property type="protein sequence ID" value="CAA6813171.1"/>
    <property type="molecule type" value="Genomic_DNA"/>
</dbReference>
<dbReference type="InterPro" id="IPR035093">
    <property type="entry name" value="RelE/ParE_toxin_dom_sf"/>
</dbReference>
<protein>
    <recommendedName>
        <fullName evidence="3">Type II toxin-antitoxin system RelE/ParE family toxin</fullName>
    </recommendedName>
</protein>
<keyword evidence="1" id="KW-1277">Toxin-antitoxin system</keyword>
<accession>A0A6S6TCV2</accession>
<sequence>MSKYLLTLSQEADYDLDRLYTDGFIRWGEVQADTYYEGLLSHFDDLCINPYLYRAVDEIREGYRRSVYGKHAIFYRFVEQSSD</sequence>
<dbReference type="Gene3D" id="3.30.2310.20">
    <property type="entry name" value="RelE-like"/>
    <property type="match status" value="1"/>
</dbReference>
<evidence type="ECO:0000256" key="1">
    <source>
        <dbReference type="ARBA" id="ARBA00022649"/>
    </source>
</evidence>
<dbReference type="Pfam" id="PF05016">
    <property type="entry name" value="ParE_toxin"/>
    <property type="match status" value="1"/>
</dbReference>
<evidence type="ECO:0008006" key="3">
    <source>
        <dbReference type="Google" id="ProtNLM"/>
    </source>
</evidence>
<dbReference type="AlphaFoldDB" id="A0A6S6TCV2"/>
<dbReference type="InterPro" id="IPR007712">
    <property type="entry name" value="RelE/ParE_toxin"/>
</dbReference>
<name>A0A6S6TCV2_9GAMM</name>
<evidence type="ECO:0000313" key="2">
    <source>
        <dbReference type="EMBL" id="CAA6813171.1"/>
    </source>
</evidence>
<reference evidence="2" key="1">
    <citation type="submission" date="2020-01" db="EMBL/GenBank/DDBJ databases">
        <authorList>
            <person name="Meier V. D."/>
            <person name="Meier V D."/>
        </authorList>
    </citation>
    <scope>NUCLEOTIDE SEQUENCE</scope>
    <source>
        <strain evidence="2">HLG_WM_MAG_07</strain>
    </source>
</reference>